<dbReference type="Gene3D" id="2.10.109.10">
    <property type="entry name" value="Umud Fragment, subunit A"/>
    <property type="match status" value="1"/>
</dbReference>
<gene>
    <name evidence="5" type="ORF">E5342_07245</name>
</gene>
<dbReference type="CDD" id="cd06529">
    <property type="entry name" value="S24_LexA-like"/>
    <property type="match status" value="1"/>
</dbReference>
<reference evidence="5 6" key="1">
    <citation type="submission" date="2019-04" db="EMBL/GenBank/DDBJ databases">
        <title>Microbes associate with the intestines of laboratory mice.</title>
        <authorList>
            <person name="Navarre W."/>
            <person name="Wong E."/>
            <person name="Huang K."/>
            <person name="Tropini C."/>
            <person name="Ng K."/>
            <person name="Yu B."/>
        </authorList>
    </citation>
    <scope>NUCLEOTIDE SEQUENCE [LARGE SCALE GENOMIC DNA]</scope>
    <source>
        <strain evidence="5 6">NM39_I3</strain>
    </source>
</reference>
<organism evidence="5 6">
    <name type="scientific">Parabacteroides distasonis</name>
    <dbReference type="NCBI Taxonomy" id="823"/>
    <lineage>
        <taxon>Bacteria</taxon>
        <taxon>Pseudomonadati</taxon>
        <taxon>Bacteroidota</taxon>
        <taxon>Bacteroidia</taxon>
        <taxon>Bacteroidales</taxon>
        <taxon>Tannerellaceae</taxon>
        <taxon>Parabacteroides</taxon>
    </lineage>
</organism>
<dbReference type="RefSeq" id="WP_121772173.1">
    <property type="nucleotide sequence ID" value="NZ_SRYM01000015.1"/>
</dbReference>
<dbReference type="InterPro" id="IPR015927">
    <property type="entry name" value="Peptidase_S24_S26A/B/C"/>
</dbReference>
<accession>A0A4S2ERD3</accession>
<evidence type="ECO:0000256" key="2">
    <source>
        <dbReference type="ARBA" id="ARBA00023125"/>
    </source>
</evidence>
<dbReference type="SUPFAM" id="SSF51306">
    <property type="entry name" value="LexA/Signal peptidase"/>
    <property type="match status" value="1"/>
</dbReference>
<dbReference type="PANTHER" id="PTHR40661:SF1">
    <property type="entry name" value="HTH CRO_C1-TYPE DOMAIN-CONTAINING PROTEIN"/>
    <property type="match status" value="1"/>
</dbReference>
<dbReference type="InterPro" id="IPR036286">
    <property type="entry name" value="LexA/Signal_pep-like_sf"/>
</dbReference>
<protein>
    <submittedName>
        <fullName evidence="5">LexA family transcriptional regulator</fullName>
    </submittedName>
</protein>
<dbReference type="Proteomes" id="UP000310032">
    <property type="component" value="Unassembled WGS sequence"/>
</dbReference>
<keyword evidence="2" id="KW-0238">DNA-binding</keyword>
<name>A0A4S2ERD3_PARDI</name>
<evidence type="ECO:0000259" key="4">
    <source>
        <dbReference type="Pfam" id="PF00717"/>
    </source>
</evidence>
<dbReference type="Pfam" id="PF00717">
    <property type="entry name" value="Peptidase_S24"/>
    <property type="match status" value="1"/>
</dbReference>
<keyword evidence="1" id="KW-0805">Transcription regulation</keyword>
<dbReference type="GO" id="GO:0003677">
    <property type="term" value="F:DNA binding"/>
    <property type="evidence" value="ECO:0007669"/>
    <property type="project" value="UniProtKB-KW"/>
</dbReference>
<evidence type="ECO:0000256" key="3">
    <source>
        <dbReference type="ARBA" id="ARBA00023163"/>
    </source>
</evidence>
<proteinExistence type="predicted"/>
<evidence type="ECO:0000313" key="6">
    <source>
        <dbReference type="Proteomes" id="UP000310032"/>
    </source>
</evidence>
<evidence type="ECO:0000313" key="5">
    <source>
        <dbReference type="EMBL" id="TGY58866.1"/>
    </source>
</evidence>
<comment type="caution">
    <text evidence="5">The sequence shown here is derived from an EMBL/GenBank/DDBJ whole genome shotgun (WGS) entry which is preliminary data.</text>
</comment>
<dbReference type="PANTHER" id="PTHR40661">
    <property type="match status" value="1"/>
</dbReference>
<dbReference type="InterPro" id="IPR039418">
    <property type="entry name" value="LexA-like"/>
</dbReference>
<evidence type="ECO:0000256" key="1">
    <source>
        <dbReference type="ARBA" id="ARBA00023015"/>
    </source>
</evidence>
<feature type="domain" description="Peptidase S24/S26A/S26B/S26C" evidence="4">
    <location>
        <begin position="142"/>
        <end position="229"/>
    </location>
</feature>
<dbReference type="AlphaFoldDB" id="A0A4S2ERD3"/>
<keyword evidence="3" id="KW-0804">Transcription</keyword>
<sequence length="245" mass="27001">MENFIERLQHYMKTKGINDNQMTVIAGLSVGLIGKAKASGKGMSSTNIEKILYAYPDLNPNWLLTGRGTMLQEENPPLVDSTHTNPVKSVNCIPPTAPIENTADKPVAIPTIHPNEGIPLIPIEAMAGALTSEQTILEYECERYVIPMFKGADFLIPVKGSSMYPKYSSGDIVACQHVPMSDLFFQWNKVYVIDTTQGPLIKRIKPGSDKEHVSIISDNPNYDPFELHLSAIHSVALVIGVLRLE</sequence>
<dbReference type="EMBL" id="SRYM01000015">
    <property type="protein sequence ID" value="TGY58866.1"/>
    <property type="molecule type" value="Genomic_DNA"/>
</dbReference>